<feature type="transmembrane region" description="Helical" evidence="1">
    <location>
        <begin position="411"/>
        <end position="433"/>
    </location>
</feature>
<feature type="transmembrane region" description="Helical" evidence="1">
    <location>
        <begin position="129"/>
        <end position="147"/>
    </location>
</feature>
<feature type="transmembrane region" description="Helical" evidence="1">
    <location>
        <begin position="316"/>
        <end position="341"/>
    </location>
</feature>
<feature type="transmembrane region" description="Helical" evidence="1">
    <location>
        <begin position="226"/>
        <end position="246"/>
    </location>
</feature>
<evidence type="ECO:0000256" key="1">
    <source>
        <dbReference type="SAM" id="Phobius"/>
    </source>
</evidence>
<dbReference type="EMBL" id="VDFM01000007">
    <property type="protein sequence ID" value="MQS52732.1"/>
    <property type="molecule type" value="Genomic_DNA"/>
</dbReference>
<organism evidence="2 3">
    <name type="scientific">Companilactobacillus mishanensis</name>
    <dbReference type="NCBI Taxonomy" id="2486008"/>
    <lineage>
        <taxon>Bacteria</taxon>
        <taxon>Bacillati</taxon>
        <taxon>Bacillota</taxon>
        <taxon>Bacilli</taxon>
        <taxon>Lactobacillales</taxon>
        <taxon>Lactobacillaceae</taxon>
        <taxon>Companilactobacillus</taxon>
    </lineage>
</organism>
<feature type="transmembrane region" description="Helical" evidence="1">
    <location>
        <begin position="82"/>
        <end position="108"/>
    </location>
</feature>
<accession>A0A5P0ZI88</accession>
<feature type="transmembrane region" description="Helical" evidence="1">
    <location>
        <begin position="253"/>
        <end position="275"/>
    </location>
</feature>
<gene>
    <name evidence="2" type="ORF">FHL02_06820</name>
</gene>
<dbReference type="AlphaFoldDB" id="A0A5P0ZI88"/>
<keyword evidence="1" id="KW-1133">Transmembrane helix</keyword>
<comment type="caution">
    <text evidence="2">The sequence shown here is derived from an EMBL/GenBank/DDBJ whole genome shotgun (WGS) entry which is preliminary data.</text>
</comment>
<feature type="transmembrane region" description="Helical" evidence="1">
    <location>
        <begin position="287"/>
        <end position="304"/>
    </location>
</feature>
<feature type="transmembrane region" description="Helical" evidence="1">
    <location>
        <begin position="40"/>
        <end position="62"/>
    </location>
</feature>
<protein>
    <recommendedName>
        <fullName evidence="4">MFS transporter</fullName>
    </recommendedName>
</protein>
<feature type="transmembrane region" description="Helical" evidence="1">
    <location>
        <begin position="12"/>
        <end position="33"/>
    </location>
</feature>
<sequence>MRQTFETFSVGVLNLLANAGVVIPYFFCLMLYTQNSGDPIFALPFLMLYTFRCIGMLLTVYIDWTASTMIDLSNIFGIVGSFTMFFAANLVMGIIGGILLGLSSSWIWPYFLTMRSRGKLDEDFHITKNHWIAALVAMVILVGVGYFSNKAQILDVAFGFLGLIFIFSWFGGIYMRHQIDFYQNSDYKISIQNPSKLLLSLVFLAILVILIFSIRYSRLTTTSSSMDLIICLLAVIVLATLIYFQLDIHRKIFPLSLAAINRGVVMNFLLLYSIFDSTIRFKFNSTMIIFIIYLVGFELGPILLKKIRKFRYHILIIGIIFTLWNPTYFVGLLLSALFIGADNVILNDSLYTHPNLDGERAFLIKYQLSSIGNISQQLIYMTTIYILSYSLDINVLSFFDQSVSGASSTLLTTVHFFISLGVIALAGITYYSVKKYPIVK</sequence>
<keyword evidence="1" id="KW-0812">Transmembrane</keyword>
<evidence type="ECO:0000313" key="2">
    <source>
        <dbReference type="EMBL" id="MQS52732.1"/>
    </source>
</evidence>
<name>A0A5P0ZI88_9LACO</name>
<evidence type="ECO:0008006" key="4">
    <source>
        <dbReference type="Google" id="ProtNLM"/>
    </source>
</evidence>
<keyword evidence="1" id="KW-0472">Membrane</keyword>
<evidence type="ECO:0000313" key="3">
    <source>
        <dbReference type="Proteomes" id="UP000380386"/>
    </source>
</evidence>
<dbReference type="OrthoDB" id="2145319at2"/>
<reference evidence="2 3" key="1">
    <citation type="journal article" date="2019" name="Syst. Appl. Microbiol.">
        <title>Polyphasic characterization of two novel Lactobacillus spp. isolated from blown salami packages: Description of Lactobacillus halodurans sp. nov. and Lactobacillus salsicarnum sp. nov.</title>
        <authorList>
            <person name="Schuster J.A."/>
            <person name="Klingl A."/>
            <person name="Vogel R.F."/>
            <person name="Ehrmann M.A."/>
        </authorList>
    </citation>
    <scope>NUCLEOTIDE SEQUENCE [LARGE SCALE GENOMIC DNA]</scope>
    <source>
        <strain evidence="2 3">TMW 1.2118</strain>
    </source>
</reference>
<dbReference type="RefSeq" id="WP_153383283.1">
    <property type="nucleotide sequence ID" value="NZ_VDFM01000007.1"/>
</dbReference>
<feature type="transmembrane region" description="Helical" evidence="1">
    <location>
        <begin position="153"/>
        <end position="175"/>
    </location>
</feature>
<feature type="transmembrane region" description="Helical" evidence="1">
    <location>
        <begin position="196"/>
        <end position="214"/>
    </location>
</feature>
<proteinExistence type="predicted"/>
<dbReference type="Proteomes" id="UP000380386">
    <property type="component" value="Unassembled WGS sequence"/>
</dbReference>